<evidence type="ECO:0000256" key="8">
    <source>
        <dbReference type="SAM" id="Phobius"/>
    </source>
</evidence>
<dbReference type="InterPro" id="IPR017853">
    <property type="entry name" value="GH"/>
</dbReference>
<evidence type="ECO:0000313" key="9">
    <source>
        <dbReference type="EMBL" id="URE44623.1"/>
    </source>
</evidence>
<keyword evidence="8" id="KW-0472">Membrane</keyword>
<dbReference type="GO" id="GO:0005975">
    <property type="term" value="P:carbohydrate metabolic process"/>
    <property type="evidence" value="ECO:0007669"/>
    <property type="project" value="InterPro"/>
</dbReference>
<evidence type="ECO:0000256" key="3">
    <source>
        <dbReference type="ARBA" id="ARBA00012780"/>
    </source>
</evidence>
<dbReference type="InterPro" id="IPR044965">
    <property type="entry name" value="Glyco_hydro_17_plant"/>
</dbReference>
<keyword evidence="10" id="KW-1185">Reference proteome</keyword>
<evidence type="ECO:0000256" key="2">
    <source>
        <dbReference type="ARBA" id="ARBA00008773"/>
    </source>
</evidence>
<gene>
    <name evidence="9" type="ORF">MUK42_31661</name>
</gene>
<sequence>MAVSILLGSRIVSMFLLFNLFSSVVVVFFCRVWLPSTWFFLGSNYGQVANNLPSPEQVRLLLTSLRITKTRIYDTNPGVLTAFANTGIDLIVTVPNEAVGMMMDPRQALQWVMTNVQPYFPATKITGISVGNEVYTSDDPTLMSNLVPALLSIHSALVQLGLDSYNHVSTANSAVLENSYPPSMGSFKPEMANLVVPFLQFLAATKSPFWINAYPYFAYKDSPAKVSLDYVLLRYDNMLYAQVDAVIFAIARLGYGGVEVRVSETGWPSKGDPNEVGATVENARAYNRNLLLRQIRSEGTPVRPNQRLEVYLFALFNEDMKPGPTSERNYGLYQPDGTMVYNVGLAALTSSASVSLTSSATRENGETMNRIHVMRLPPCPNTTKKKQQRQYTGGGTKAIESFATWIALRVIIR</sequence>
<evidence type="ECO:0000313" key="10">
    <source>
        <dbReference type="Proteomes" id="UP001055439"/>
    </source>
</evidence>
<accession>A0A9E7I8H6</accession>
<evidence type="ECO:0000256" key="6">
    <source>
        <dbReference type="ARBA" id="ARBA00023295"/>
    </source>
</evidence>
<evidence type="ECO:0000256" key="4">
    <source>
        <dbReference type="ARBA" id="ARBA00022729"/>
    </source>
</evidence>
<keyword evidence="4" id="KW-0732">Signal</keyword>
<feature type="transmembrane region" description="Helical" evidence="8">
    <location>
        <begin position="12"/>
        <end position="34"/>
    </location>
</feature>
<evidence type="ECO:0000256" key="1">
    <source>
        <dbReference type="ARBA" id="ARBA00000382"/>
    </source>
</evidence>
<keyword evidence="8" id="KW-1133">Transmembrane helix</keyword>
<name>A0A9E7I8H6_9LILI</name>
<dbReference type="AlphaFoldDB" id="A0A9E7I8H6"/>
<dbReference type="EC" id="3.2.1.39" evidence="3"/>
<comment type="similarity">
    <text evidence="2 7">Belongs to the glycosyl hydrolase 17 family.</text>
</comment>
<comment type="catalytic activity">
    <reaction evidence="1">
        <text>Hydrolysis of (1-&gt;3)-beta-D-glucosidic linkages in (1-&gt;3)-beta-D-glucans.</text>
        <dbReference type="EC" id="3.2.1.39"/>
    </reaction>
</comment>
<dbReference type="OrthoDB" id="77201at2759"/>
<reference evidence="9" key="1">
    <citation type="submission" date="2022-05" db="EMBL/GenBank/DDBJ databases">
        <title>The Musa troglodytarum L. genome provides insights into the mechanism of non-climacteric behaviour and enrichment of carotenoids.</title>
        <authorList>
            <person name="Wang J."/>
        </authorList>
    </citation>
    <scope>NUCLEOTIDE SEQUENCE</scope>
    <source>
        <tissue evidence="9">Leaf</tissue>
    </source>
</reference>
<dbReference type="FunFam" id="3.20.20.80:FF:000005">
    <property type="entry name" value="Glucan endo-1,3-beta-glucosidase 14"/>
    <property type="match status" value="1"/>
</dbReference>
<keyword evidence="8" id="KW-0812">Transmembrane</keyword>
<evidence type="ECO:0000256" key="5">
    <source>
        <dbReference type="ARBA" id="ARBA00022801"/>
    </source>
</evidence>
<dbReference type="EMBL" id="CP097511">
    <property type="protein sequence ID" value="URE44623.1"/>
    <property type="molecule type" value="Genomic_DNA"/>
</dbReference>
<dbReference type="Gene3D" id="3.20.20.80">
    <property type="entry name" value="Glycosidases"/>
    <property type="match status" value="1"/>
</dbReference>
<dbReference type="PANTHER" id="PTHR32227">
    <property type="entry name" value="GLUCAN ENDO-1,3-BETA-GLUCOSIDASE BG1-RELATED-RELATED"/>
    <property type="match status" value="1"/>
</dbReference>
<evidence type="ECO:0000256" key="7">
    <source>
        <dbReference type="RuleBase" id="RU004335"/>
    </source>
</evidence>
<dbReference type="Pfam" id="PF00332">
    <property type="entry name" value="Glyco_hydro_17"/>
    <property type="match status" value="1"/>
</dbReference>
<dbReference type="SUPFAM" id="SSF51445">
    <property type="entry name" value="(Trans)glycosidases"/>
    <property type="match status" value="1"/>
</dbReference>
<dbReference type="Proteomes" id="UP001055439">
    <property type="component" value="Chromosome 9"/>
</dbReference>
<keyword evidence="6" id="KW-0326">Glycosidase</keyword>
<organism evidence="9 10">
    <name type="scientific">Musa troglodytarum</name>
    <name type="common">fe'i banana</name>
    <dbReference type="NCBI Taxonomy" id="320322"/>
    <lineage>
        <taxon>Eukaryota</taxon>
        <taxon>Viridiplantae</taxon>
        <taxon>Streptophyta</taxon>
        <taxon>Embryophyta</taxon>
        <taxon>Tracheophyta</taxon>
        <taxon>Spermatophyta</taxon>
        <taxon>Magnoliopsida</taxon>
        <taxon>Liliopsida</taxon>
        <taxon>Zingiberales</taxon>
        <taxon>Musaceae</taxon>
        <taxon>Musa</taxon>
    </lineage>
</organism>
<protein>
    <recommendedName>
        <fullName evidence="3">glucan endo-1,3-beta-D-glucosidase</fullName>
        <ecNumber evidence="3">3.2.1.39</ecNumber>
    </recommendedName>
</protein>
<proteinExistence type="inferred from homology"/>
<dbReference type="InterPro" id="IPR000490">
    <property type="entry name" value="Glyco_hydro_17"/>
</dbReference>
<dbReference type="GO" id="GO:0042973">
    <property type="term" value="F:glucan endo-1,3-beta-D-glucosidase activity"/>
    <property type="evidence" value="ECO:0007669"/>
    <property type="project" value="UniProtKB-EC"/>
</dbReference>
<keyword evidence="5" id="KW-0378">Hydrolase</keyword>